<accession>A0A411ZW42</accession>
<proteinExistence type="predicted"/>
<dbReference type="NCBIfam" id="NF000491">
    <property type="entry name" value="chloram_CatA"/>
    <property type="match status" value="1"/>
</dbReference>
<dbReference type="GO" id="GO:0008811">
    <property type="term" value="F:chloramphenicol O-acetyltransferase activity"/>
    <property type="evidence" value="ECO:0007669"/>
    <property type="project" value="InterPro"/>
</dbReference>
<gene>
    <name evidence="2" type="primary">catA</name>
    <name evidence="2" type="ORF">DWZ11_03475</name>
</gene>
<dbReference type="RefSeq" id="WP_117976266.1">
    <property type="nucleotide sequence ID" value="NZ_QRST01000004.1"/>
</dbReference>
<protein>
    <submittedName>
        <fullName evidence="2">Type A chloramphenicol O-acetyltransferase</fullName>
    </submittedName>
</protein>
<dbReference type="Gene3D" id="3.30.559.10">
    <property type="entry name" value="Chloramphenicol acetyltransferase-like domain"/>
    <property type="match status" value="1"/>
</dbReference>
<evidence type="ECO:0000256" key="1">
    <source>
        <dbReference type="PIRSR" id="PIRSR000440-1"/>
    </source>
</evidence>
<keyword evidence="2" id="KW-0808">Transferase</keyword>
<evidence type="ECO:0000313" key="3">
    <source>
        <dbReference type="Proteomes" id="UP000284662"/>
    </source>
</evidence>
<comment type="caution">
    <text evidence="2">The sequence shown here is derived from an EMBL/GenBank/DDBJ whole genome shotgun (WGS) entry which is preliminary data.</text>
</comment>
<dbReference type="EMBL" id="QRST01000004">
    <property type="protein sequence ID" value="RGQ07029.1"/>
    <property type="molecule type" value="Genomic_DNA"/>
</dbReference>
<reference evidence="2 3" key="1">
    <citation type="submission" date="2018-08" db="EMBL/GenBank/DDBJ databases">
        <title>A genome reference for cultivated species of the human gut microbiota.</title>
        <authorList>
            <person name="Zou Y."/>
            <person name="Xue W."/>
            <person name="Luo G."/>
        </authorList>
    </citation>
    <scope>NUCLEOTIDE SEQUENCE [LARGE SCALE GENOMIC DNA]</scope>
    <source>
        <strain evidence="2 3">AF29-2</strain>
    </source>
</reference>
<evidence type="ECO:0000313" key="2">
    <source>
        <dbReference type="EMBL" id="RGQ07029.1"/>
    </source>
</evidence>
<dbReference type="InterPro" id="IPR023213">
    <property type="entry name" value="CAT-like_dom_sf"/>
</dbReference>
<feature type="active site" description="Proton acceptor" evidence="1">
    <location>
        <position position="190"/>
    </location>
</feature>
<dbReference type="PIRSF" id="PIRSF000440">
    <property type="entry name" value="CAT"/>
    <property type="match status" value="1"/>
</dbReference>
<organism evidence="2 3">
    <name type="scientific">Megamonas rupellensis</name>
    <dbReference type="NCBI Taxonomy" id="491921"/>
    <lineage>
        <taxon>Bacteria</taxon>
        <taxon>Bacillati</taxon>
        <taxon>Bacillota</taxon>
        <taxon>Negativicutes</taxon>
        <taxon>Selenomonadales</taxon>
        <taxon>Selenomonadaceae</taxon>
        <taxon>Megamonas</taxon>
    </lineage>
</organism>
<sequence>MDFIKIDKEKWQRKKVFELYSKDVPCTYSMTINLDITGLKNKIEIKQLKFFPVILYGLSKFVNKYKEFRMDLNEDGELGYYDKINPIFTVFEDAQEQFYQVWTKYDDDFEVFYQNYLLDMKNYQQQEIKSSKLLLEKNVFNVSCVPWVSFTGFNLNLAKGYDYYLPIFTIGKYFEQGEKILLPLAIQVHHGVCDGFHLSRFINDLQEWLDKTAEI</sequence>
<name>A0A411ZW42_9FIRM</name>
<dbReference type="AlphaFoldDB" id="A0A411ZW42"/>
<dbReference type="SUPFAM" id="SSF52777">
    <property type="entry name" value="CoA-dependent acyltransferases"/>
    <property type="match status" value="1"/>
</dbReference>
<dbReference type="SMART" id="SM01059">
    <property type="entry name" value="CAT"/>
    <property type="match status" value="1"/>
</dbReference>
<dbReference type="Pfam" id="PF00302">
    <property type="entry name" value="CAT"/>
    <property type="match status" value="1"/>
</dbReference>
<dbReference type="InterPro" id="IPR001707">
    <property type="entry name" value="Cmp_AcTrfase"/>
</dbReference>
<dbReference type="PANTHER" id="PTHR38474">
    <property type="entry name" value="SLR0299 PROTEIN"/>
    <property type="match status" value="1"/>
</dbReference>
<dbReference type="PANTHER" id="PTHR38474:SF2">
    <property type="entry name" value="CHLORAMPHENICOL ACETYLTRANSFERASE"/>
    <property type="match status" value="1"/>
</dbReference>
<dbReference type="Proteomes" id="UP000284662">
    <property type="component" value="Unassembled WGS sequence"/>
</dbReference>